<reference evidence="3 4" key="1">
    <citation type="submission" date="2021-01" db="EMBL/GenBank/DDBJ databases">
        <title>Whole genome shotgun sequence of Planobispora siamensis NBRC 107568.</title>
        <authorList>
            <person name="Komaki H."/>
            <person name="Tamura T."/>
        </authorList>
    </citation>
    <scope>NUCLEOTIDE SEQUENCE [LARGE SCALE GENOMIC DNA]</scope>
    <source>
        <strain evidence="3 4">NBRC 107568</strain>
    </source>
</reference>
<keyword evidence="2" id="KW-0472">Membrane</keyword>
<evidence type="ECO:0000313" key="3">
    <source>
        <dbReference type="EMBL" id="GIH92871.1"/>
    </source>
</evidence>
<name>A0A8J3SHV7_9ACTN</name>
<proteinExistence type="predicted"/>
<keyword evidence="2" id="KW-0812">Transmembrane</keyword>
<keyword evidence="4" id="KW-1185">Reference proteome</keyword>
<accession>A0A8J3SHV7</accession>
<sequence>MLPKQDLTEVEGGRHGDQLASRGNGRACSLPHLAAPDQSTQPGRRDHLLLLVALQTGLLVAGLLAFLENL</sequence>
<dbReference type="Proteomes" id="UP000619788">
    <property type="component" value="Unassembled WGS sequence"/>
</dbReference>
<keyword evidence="2" id="KW-1133">Transmembrane helix</keyword>
<evidence type="ECO:0000256" key="1">
    <source>
        <dbReference type="SAM" id="MobiDB-lite"/>
    </source>
</evidence>
<dbReference type="AlphaFoldDB" id="A0A8J3SHV7"/>
<feature type="transmembrane region" description="Helical" evidence="2">
    <location>
        <begin position="48"/>
        <end position="67"/>
    </location>
</feature>
<gene>
    <name evidence="3" type="ORF">Psi01_35010</name>
</gene>
<evidence type="ECO:0000313" key="4">
    <source>
        <dbReference type="Proteomes" id="UP000619788"/>
    </source>
</evidence>
<dbReference type="EMBL" id="BOOJ01000029">
    <property type="protein sequence ID" value="GIH92871.1"/>
    <property type="molecule type" value="Genomic_DNA"/>
</dbReference>
<protein>
    <submittedName>
        <fullName evidence="3">Uncharacterized protein</fullName>
    </submittedName>
</protein>
<evidence type="ECO:0000256" key="2">
    <source>
        <dbReference type="SAM" id="Phobius"/>
    </source>
</evidence>
<comment type="caution">
    <text evidence="3">The sequence shown here is derived from an EMBL/GenBank/DDBJ whole genome shotgun (WGS) entry which is preliminary data.</text>
</comment>
<organism evidence="3 4">
    <name type="scientific">Planobispora siamensis</name>
    <dbReference type="NCBI Taxonomy" id="936338"/>
    <lineage>
        <taxon>Bacteria</taxon>
        <taxon>Bacillati</taxon>
        <taxon>Actinomycetota</taxon>
        <taxon>Actinomycetes</taxon>
        <taxon>Streptosporangiales</taxon>
        <taxon>Streptosporangiaceae</taxon>
        <taxon>Planobispora</taxon>
    </lineage>
</organism>
<feature type="region of interest" description="Disordered" evidence="1">
    <location>
        <begin position="1"/>
        <end position="41"/>
    </location>
</feature>
<dbReference type="RefSeq" id="WP_204065060.1">
    <property type="nucleotide sequence ID" value="NZ_BOOJ01000029.1"/>
</dbReference>